<evidence type="ECO:0000313" key="2">
    <source>
        <dbReference type="EMBL" id="MBQ0926550.1"/>
    </source>
</evidence>
<keyword evidence="1" id="KW-0472">Membrane</keyword>
<organism evidence="2 3">
    <name type="scientific">Saccharopolyspora endophytica</name>
    <dbReference type="NCBI Taxonomy" id="543886"/>
    <lineage>
        <taxon>Bacteria</taxon>
        <taxon>Bacillati</taxon>
        <taxon>Actinomycetota</taxon>
        <taxon>Actinomycetes</taxon>
        <taxon>Pseudonocardiales</taxon>
        <taxon>Pseudonocardiaceae</taxon>
        <taxon>Saccharopolyspora</taxon>
    </lineage>
</organism>
<keyword evidence="1" id="KW-1133">Transmembrane helix</keyword>
<dbReference type="EMBL" id="JAGPXE010000009">
    <property type="protein sequence ID" value="MBQ0926550.1"/>
    <property type="molecule type" value="Genomic_DNA"/>
</dbReference>
<keyword evidence="3" id="KW-1185">Reference proteome</keyword>
<gene>
    <name evidence="2" type="ORF">KBO27_21595</name>
</gene>
<dbReference type="RefSeq" id="WP_210971688.1">
    <property type="nucleotide sequence ID" value="NZ_JAGPXE010000009.1"/>
</dbReference>
<sequence>MDDKGCYHLDTSQYAVLSLTDIGMAVNAAGLTVVRTIPNSAGRMLVLAHPRTTTLSPSDGPFAPKSGLSPQELNWARERHKVWAKKFNRQFGLTLLYGVVDVIILLGALNSFEPADGARYYASLGIAMIMLVLFGIAVLKAIDARRKRWEEIGHLLER</sequence>
<keyword evidence="1" id="KW-0812">Transmembrane</keyword>
<feature type="transmembrane region" description="Helical" evidence="1">
    <location>
        <begin position="91"/>
        <end position="112"/>
    </location>
</feature>
<reference evidence="2 3" key="1">
    <citation type="submission" date="2021-04" db="EMBL/GenBank/DDBJ databases">
        <title>Whole-genome sequencing of Saccharopolyspora endophytica KCTC 19397.</title>
        <authorList>
            <person name="Ay H."/>
            <person name="Saygin H."/>
            <person name="Sahin N."/>
        </authorList>
    </citation>
    <scope>NUCLEOTIDE SEQUENCE [LARGE SCALE GENOMIC DNA]</scope>
    <source>
        <strain evidence="2 3">KCTC 19397</strain>
    </source>
</reference>
<proteinExistence type="predicted"/>
<feature type="transmembrane region" description="Helical" evidence="1">
    <location>
        <begin position="118"/>
        <end position="139"/>
    </location>
</feature>
<evidence type="ECO:0000256" key="1">
    <source>
        <dbReference type="SAM" id="Phobius"/>
    </source>
</evidence>
<evidence type="ECO:0000313" key="3">
    <source>
        <dbReference type="Proteomes" id="UP000674084"/>
    </source>
</evidence>
<name>A0ABS5DJX6_9PSEU</name>
<comment type="caution">
    <text evidence="2">The sequence shown here is derived from an EMBL/GenBank/DDBJ whole genome shotgun (WGS) entry which is preliminary data.</text>
</comment>
<dbReference type="Proteomes" id="UP000674084">
    <property type="component" value="Unassembled WGS sequence"/>
</dbReference>
<protein>
    <submittedName>
        <fullName evidence="2">Uncharacterized protein</fullName>
    </submittedName>
</protein>
<accession>A0ABS5DJX6</accession>